<dbReference type="EMBL" id="JAGIZQ010000001">
    <property type="protein sequence ID" value="KAH6649504.1"/>
    <property type="molecule type" value="Genomic_DNA"/>
</dbReference>
<evidence type="ECO:0000313" key="2">
    <source>
        <dbReference type="Proteomes" id="UP000724584"/>
    </source>
</evidence>
<evidence type="ECO:0000313" key="1">
    <source>
        <dbReference type="EMBL" id="KAH6649504.1"/>
    </source>
</evidence>
<accession>A0ACB7PJW5</accession>
<comment type="caution">
    <text evidence="1">The sequence shown here is derived from an EMBL/GenBank/DDBJ whole genome shotgun (WGS) entry which is preliminary data.</text>
</comment>
<dbReference type="Proteomes" id="UP000724584">
    <property type="component" value="Unassembled WGS sequence"/>
</dbReference>
<organism evidence="1 2">
    <name type="scientific">Chaetomium tenue</name>
    <dbReference type="NCBI Taxonomy" id="1854479"/>
    <lineage>
        <taxon>Eukaryota</taxon>
        <taxon>Fungi</taxon>
        <taxon>Dikarya</taxon>
        <taxon>Ascomycota</taxon>
        <taxon>Pezizomycotina</taxon>
        <taxon>Sordariomycetes</taxon>
        <taxon>Sordariomycetidae</taxon>
        <taxon>Sordariales</taxon>
        <taxon>Chaetomiaceae</taxon>
        <taxon>Chaetomium</taxon>
    </lineage>
</organism>
<proteinExistence type="predicted"/>
<keyword evidence="2" id="KW-1185">Reference proteome</keyword>
<protein>
    <submittedName>
        <fullName evidence="1">Uncharacterized protein</fullName>
    </submittedName>
</protein>
<sequence length="810" mass="90180">MDFEIAAERVAEAFAIQERKLAKQLAVSEYLDLDNSEVYLRAPVQRLDKCLERAAILNTEKNKNPLRRVVLYCDTLEIPENIFVGNKTQASALDLRVFARKICCKGNPEKAIRMNFSEDAQLEFYTDSLLPGFAVEFEFPDGSRTTQALSIDQNKWGIQVNWIESENKFNIEQRAASTLDMSTADHLDRLTDAGTLKGPDHYINDNLPRLVYYQFLVAASSFHSSMPLYIQASSLRNGLMISNTLNAFHAPSVNIHASKQVLKSRLLAAKGFEDAFQRFAGQESLTVAMATQAADLLSKSENAMSEYKFLEKLSQQDYDNAVSANDSAQKRFVANKDKLSSLETDFKAGIEKWIFNKKIEASKETFFAGVGVIAAVVGAVATGGAAAPAIPAAADAAVNAASKMSRVIDALKGIYKRIKDLYDRLSPVIENLLKLYKAISGLIKAIQAPGQLGKATALQRPDMTRMDIFNATALWDIFGEEVRSMEKTLSDVDAEGKAPYFLALRTLVINGKTYLQTQENFCRRGNDLAVVLLRTNLQVKDSTRLKRSLTSIHEQEGVLDILKLAMFDRLLAIRSLVFVDFQTYVAAHMFHCLTLRPLVTLSPVKRVVDYFDDAAALQSSAAEFGSRVMVQQRRFTIHTLGDGTDIADLRNKLRTTGTINVTLDPSHEAFKGFCRIRLSKARCYLEGAKIGSSPRSTAHDATLRLYLRTPGRFYDIGLPRRAIPGNVEYSSYRAFVGDKRTLLFEYSPQDGSIACDGDYYTPRSLSTQQTPLTDWEVVIAPGGLRAKDMDLEGLTGLRMELWCDMTLLDS</sequence>
<reference evidence="1 2" key="1">
    <citation type="journal article" date="2021" name="Nat. Commun.">
        <title>Genetic determinants of endophytism in the Arabidopsis root mycobiome.</title>
        <authorList>
            <person name="Mesny F."/>
            <person name="Miyauchi S."/>
            <person name="Thiergart T."/>
            <person name="Pickel B."/>
            <person name="Atanasova L."/>
            <person name="Karlsson M."/>
            <person name="Huettel B."/>
            <person name="Barry K.W."/>
            <person name="Haridas S."/>
            <person name="Chen C."/>
            <person name="Bauer D."/>
            <person name="Andreopoulos W."/>
            <person name="Pangilinan J."/>
            <person name="LaButti K."/>
            <person name="Riley R."/>
            <person name="Lipzen A."/>
            <person name="Clum A."/>
            <person name="Drula E."/>
            <person name="Henrissat B."/>
            <person name="Kohler A."/>
            <person name="Grigoriev I.V."/>
            <person name="Martin F.M."/>
            <person name="Hacquard S."/>
        </authorList>
    </citation>
    <scope>NUCLEOTIDE SEQUENCE [LARGE SCALE GENOMIC DNA]</scope>
    <source>
        <strain evidence="1 2">MPI-SDFR-AT-0079</strain>
    </source>
</reference>
<gene>
    <name evidence="1" type="ORF">F5144DRAFT_635096</name>
</gene>
<name>A0ACB7PJW5_9PEZI</name>